<protein>
    <recommendedName>
        <fullName evidence="5 18">NADH-ubiquinone oxidoreductase chain 2</fullName>
        <ecNumber evidence="4 18">7.1.1.2</ecNumber>
    </recommendedName>
</protein>
<dbReference type="PANTHER" id="PTHR46552:SF1">
    <property type="entry name" value="NADH-UBIQUINONE OXIDOREDUCTASE CHAIN 2"/>
    <property type="match status" value="1"/>
</dbReference>
<gene>
    <name evidence="20" type="primary">nad2</name>
</gene>
<keyword evidence="7 18" id="KW-0679">Respiratory chain</keyword>
<comment type="function">
    <text evidence="18">Core subunit of the mitochondrial membrane respiratory chain NADH dehydrogenase (Complex I) which catalyzes electron transfer from NADH through the respiratory chain, using ubiquinone as an electron acceptor. Essential for the catalytic activity and assembly of complex I.</text>
</comment>
<evidence type="ECO:0000259" key="19">
    <source>
        <dbReference type="Pfam" id="PF00361"/>
    </source>
</evidence>
<dbReference type="EC" id="7.1.1.2" evidence="4 18"/>
<dbReference type="InterPro" id="IPR050175">
    <property type="entry name" value="Complex_I_Subunit_2"/>
</dbReference>
<keyword evidence="8 18" id="KW-0812">Transmembrane</keyword>
<name>A0A7L4XSF3_9CRUS</name>
<feature type="transmembrane region" description="Helical" evidence="18">
    <location>
        <begin position="70"/>
        <end position="92"/>
    </location>
</feature>
<dbReference type="InterPro" id="IPR003917">
    <property type="entry name" value="NADH_UbQ_OxRdtase_chain2"/>
</dbReference>
<keyword evidence="16 18" id="KW-0472">Membrane</keyword>
<dbReference type="GO" id="GO:0006120">
    <property type="term" value="P:mitochondrial electron transport, NADH to ubiquinone"/>
    <property type="evidence" value="ECO:0007669"/>
    <property type="project" value="InterPro"/>
</dbReference>
<comment type="function">
    <text evidence="1">Core subunit of the mitochondrial membrane respiratory chain NADH dehydrogenase (Complex I) that is believed to belong to the minimal assembly required for catalysis. Complex I functions in the transfer of electrons from NADH to the respiratory chain. The immediate electron acceptor for the enzyme is believed to be ubiquinone.</text>
</comment>
<keyword evidence="15 18" id="KW-0496">Mitochondrion</keyword>
<evidence type="ECO:0000256" key="3">
    <source>
        <dbReference type="ARBA" id="ARBA00007012"/>
    </source>
</evidence>
<feature type="transmembrane region" description="Helical" evidence="18">
    <location>
        <begin position="190"/>
        <end position="215"/>
    </location>
</feature>
<evidence type="ECO:0000256" key="10">
    <source>
        <dbReference type="ARBA" id="ARBA00022967"/>
    </source>
</evidence>
<feature type="transmembrane region" description="Helical" evidence="18">
    <location>
        <begin position="314"/>
        <end position="332"/>
    </location>
</feature>
<evidence type="ECO:0000256" key="11">
    <source>
        <dbReference type="ARBA" id="ARBA00022982"/>
    </source>
</evidence>
<comment type="similarity">
    <text evidence="3 18">Belongs to the complex I subunit 2 family.</text>
</comment>
<dbReference type="Pfam" id="PF00361">
    <property type="entry name" value="Proton_antipo_M"/>
    <property type="match status" value="1"/>
</dbReference>
<feature type="transmembrane region" description="Helical" evidence="18">
    <location>
        <begin position="12"/>
        <end position="32"/>
    </location>
</feature>
<feature type="transmembrane region" description="Helical" evidence="18">
    <location>
        <begin position="236"/>
        <end position="257"/>
    </location>
</feature>
<evidence type="ECO:0000256" key="12">
    <source>
        <dbReference type="ARBA" id="ARBA00022989"/>
    </source>
</evidence>
<evidence type="ECO:0000313" key="20">
    <source>
        <dbReference type="EMBL" id="QGT15725.1"/>
    </source>
</evidence>
<evidence type="ECO:0000256" key="18">
    <source>
        <dbReference type="RuleBase" id="RU003403"/>
    </source>
</evidence>
<comment type="catalytic activity">
    <reaction evidence="17 18">
        <text>a ubiquinone + NADH + 5 H(+)(in) = a ubiquinol + NAD(+) + 4 H(+)(out)</text>
        <dbReference type="Rhea" id="RHEA:29091"/>
        <dbReference type="Rhea" id="RHEA-COMP:9565"/>
        <dbReference type="Rhea" id="RHEA-COMP:9566"/>
        <dbReference type="ChEBI" id="CHEBI:15378"/>
        <dbReference type="ChEBI" id="CHEBI:16389"/>
        <dbReference type="ChEBI" id="CHEBI:17976"/>
        <dbReference type="ChEBI" id="CHEBI:57540"/>
        <dbReference type="ChEBI" id="CHEBI:57945"/>
        <dbReference type="EC" id="7.1.1.2"/>
    </reaction>
</comment>
<dbReference type="PANTHER" id="PTHR46552">
    <property type="entry name" value="NADH-UBIQUINONE OXIDOREDUCTASE CHAIN 2"/>
    <property type="match status" value="1"/>
</dbReference>
<feature type="transmembrane region" description="Helical" evidence="18">
    <location>
        <begin position="269"/>
        <end position="290"/>
    </location>
</feature>
<dbReference type="EMBL" id="MK007965">
    <property type="protein sequence ID" value="QGT15725.1"/>
    <property type="molecule type" value="Genomic_DNA"/>
</dbReference>
<evidence type="ECO:0000256" key="13">
    <source>
        <dbReference type="ARBA" id="ARBA00023027"/>
    </source>
</evidence>
<evidence type="ECO:0000256" key="5">
    <source>
        <dbReference type="ARBA" id="ARBA00021008"/>
    </source>
</evidence>
<dbReference type="AlphaFoldDB" id="A0A7L4XSF3"/>
<evidence type="ECO:0000256" key="17">
    <source>
        <dbReference type="ARBA" id="ARBA00049551"/>
    </source>
</evidence>
<dbReference type="PRINTS" id="PR01436">
    <property type="entry name" value="NADHDHGNASE2"/>
</dbReference>
<evidence type="ECO:0000256" key="6">
    <source>
        <dbReference type="ARBA" id="ARBA00022448"/>
    </source>
</evidence>
<keyword evidence="13 18" id="KW-0520">NAD</keyword>
<feature type="transmembrane region" description="Helical" evidence="18">
    <location>
        <begin position="151"/>
        <end position="170"/>
    </location>
</feature>
<keyword evidence="14 18" id="KW-0830">Ubiquinone</keyword>
<dbReference type="GO" id="GO:0005743">
    <property type="term" value="C:mitochondrial inner membrane"/>
    <property type="evidence" value="ECO:0007669"/>
    <property type="project" value="UniProtKB-SubCell"/>
</dbReference>
<proteinExistence type="inferred from homology"/>
<keyword evidence="12 18" id="KW-1133">Transmembrane helix</keyword>
<keyword evidence="10 18" id="KW-1278">Translocase</keyword>
<keyword evidence="6" id="KW-0813">Transport</keyword>
<feature type="domain" description="NADH:quinone oxidoreductase/Mrp antiporter transmembrane" evidence="19">
    <location>
        <begin position="37"/>
        <end position="280"/>
    </location>
</feature>
<evidence type="ECO:0000256" key="2">
    <source>
        <dbReference type="ARBA" id="ARBA00004448"/>
    </source>
</evidence>
<evidence type="ECO:0000256" key="4">
    <source>
        <dbReference type="ARBA" id="ARBA00012944"/>
    </source>
</evidence>
<keyword evidence="9 18" id="KW-0999">Mitochondrion inner membrane</keyword>
<evidence type="ECO:0000256" key="14">
    <source>
        <dbReference type="ARBA" id="ARBA00023075"/>
    </source>
</evidence>
<evidence type="ECO:0000256" key="7">
    <source>
        <dbReference type="ARBA" id="ARBA00022660"/>
    </source>
</evidence>
<comment type="subcellular location">
    <subcellularLocation>
        <location evidence="2 18">Mitochondrion inner membrane</location>
        <topology evidence="2 18">Multi-pass membrane protein</topology>
    </subcellularLocation>
</comment>
<feature type="transmembrane region" description="Helical" evidence="18">
    <location>
        <begin position="112"/>
        <end position="131"/>
    </location>
</feature>
<dbReference type="GO" id="GO:0008137">
    <property type="term" value="F:NADH dehydrogenase (ubiquinone) activity"/>
    <property type="evidence" value="ECO:0007669"/>
    <property type="project" value="UniProtKB-EC"/>
</dbReference>
<geneLocation type="mitochondrion" evidence="20"/>
<dbReference type="InterPro" id="IPR001750">
    <property type="entry name" value="ND/Mrp_TM"/>
</dbReference>
<evidence type="ECO:0000256" key="16">
    <source>
        <dbReference type="ARBA" id="ARBA00023136"/>
    </source>
</evidence>
<organism evidence="20">
    <name type="scientific">Tachaea chinensis</name>
    <dbReference type="NCBI Taxonomy" id="1862870"/>
    <lineage>
        <taxon>Eukaryota</taxon>
        <taxon>Metazoa</taxon>
        <taxon>Ecdysozoa</taxon>
        <taxon>Arthropoda</taxon>
        <taxon>Crustacea</taxon>
        <taxon>Multicrustacea</taxon>
        <taxon>Malacostraca</taxon>
        <taxon>Eumalacostraca</taxon>
        <taxon>Peracarida</taxon>
        <taxon>Isopoda</taxon>
        <taxon>Corallanidae</taxon>
        <taxon>Tachaea</taxon>
    </lineage>
</organism>
<evidence type="ECO:0000256" key="8">
    <source>
        <dbReference type="ARBA" id="ARBA00022692"/>
    </source>
</evidence>
<evidence type="ECO:0000256" key="15">
    <source>
        <dbReference type="ARBA" id="ARBA00023128"/>
    </source>
</evidence>
<evidence type="ECO:0000256" key="1">
    <source>
        <dbReference type="ARBA" id="ARBA00003257"/>
    </source>
</evidence>
<evidence type="ECO:0000256" key="9">
    <source>
        <dbReference type="ARBA" id="ARBA00022792"/>
    </source>
</evidence>
<accession>A0A7L4XSF3</accession>
<reference evidence="20" key="1">
    <citation type="submission" date="2018-10" db="EMBL/GenBank/DDBJ databases">
        <title>Complete mitochondrial genome of Tachaea chinensis Thielemann (Crustacea: Isopoda: Corallanidae).</title>
        <authorList>
            <person name="Zhao Y."/>
            <person name="Zhu X."/>
            <person name="Li Y."/>
        </authorList>
    </citation>
    <scope>NUCLEOTIDE SEQUENCE</scope>
</reference>
<keyword evidence="11 18" id="KW-0249">Electron transport</keyword>
<sequence length="338" mass="38501">MSMYIKKPFFKSMSIINSISMIGLILGVLVVMTNTMWFGVWLGLELNMLCFISLMSNSNFFPISETTLKYFLIQASGSFMMFISLVVFGLNFKLLSTMALLAMMLKIGASPFHFWFIQISNGLSWPLLTLLMTIQKFPPLLIMNLISSENFFIITSTAILSAVVGAIGGINETSLRKLLNFSSINHLSWMILPMITPSVVWLLYFIFYSIIISSLTLMMSKQKILNHLQININNKYHMMIVLSLLSLGGLPPLTGFFPKLMVMNTILHFNLLPFLVPLILSSLVTLYFYIRMLNLILYPSVLTTIKMHKNMEPYYVFSLIVNFSMVVLMILLNSHNLL</sequence>